<dbReference type="PANTHER" id="PTHR20883">
    <property type="entry name" value="PHYTANOYL-COA DIOXYGENASE DOMAIN CONTAINING 1"/>
    <property type="match status" value="1"/>
</dbReference>
<dbReference type="Proteomes" id="UP000278756">
    <property type="component" value="Chromosome 1"/>
</dbReference>
<dbReference type="GO" id="GO:0016706">
    <property type="term" value="F:2-oxoglutarate-dependent dioxygenase activity"/>
    <property type="evidence" value="ECO:0007669"/>
    <property type="project" value="UniProtKB-ARBA"/>
</dbReference>
<gene>
    <name evidence="2" type="ORF">EM6_1203</name>
</gene>
<accession>A0A3G9G8G5</accession>
<dbReference type="SUPFAM" id="SSF51197">
    <property type="entry name" value="Clavaminate synthase-like"/>
    <property type="match status" value="1"/>
</dbReference>
<proteinExistence type="predicted"/>
<reference evidence="3" key="1">
    <citation type="journal article" date="2017" name="Biotechnol. Biofuels">
        <title>Evaluation of environmental bacterial communities as a factor affecting the growth of duckweed Lemna minor.</title>
        <authorList>
            <person name="Ishizawa H."/>
            <person name="Kuroda M."/>
            <person name="Morikawa M."/>
            <person name="Ike M."/>
        </authorList>
    </citation>
    <scope>NUCLEOTIDE SEQUENCE [LARGE SCALE GENOMIC DNA]</scope>
    <source>
        <strain evidence="3">M6</strain>
    </source>
</reference>
<evidence type="ECO:0000256" key="1">
    <source>
        <dbReference type="ARBA" id="ARBA00001954"/>
    </source>
</evidence>
<reference evidence="3" key="2">
    <citation type="journal article" date="2017" name="Plant Physiol. Biochem.">
        <title>Differential oxidative and antioxidative response of duckweed Lemna minor toward plant growth promoting/inhibiting bacteria.</title>
        <authorList>
            <person name="Ishizawa H."/>
            <person name="Kuroda M."/>
            <person name="Morikawa M."/>
            <person name="Ike M."/>
        </authorList>
    </citation>
    <scope>NUCLEOTIDE SEQUENCE [LARGE SCALE GENOMIC DNA]</scope>
    <source>
        <strain evidence="3">M6</strain>
    </source>
</reference>
<dbReference type="InterPro" id="IPR008775">
    <property type="entry name" value="Phytyl_CoA_dOase-like"/>
</dbReference>
<evidence type="ECO:0008006" key="4">
    <source>
        <dbReference type="Google" id="ProtNLM"/>
    </source>
</evidence>
<evidence type="ECO:0000313" key="3">
    <source>
        <dbReference type="Proteomes" id="UP000278756"/>
    </source>
</evidence>
<comment type="cofactor">
    <cofactor evidence="1">
        <name>Fe(2+)</name>
        <dbReference type="ChEBI" id="CHEBI:29033"/>
    </cofactor>
</comment>
<sequence length="225" mass="24329">MSPEVLGFHRDGAVLHRAVLASETVAALCRVFELQLSGRPGRRLSKGDWASVVSEGPLAQIAVGHIGAGAHPVRAVIFDKTPETNWSVAWHQDRTIVVRERIAVEGFGPWSVKDGLIHVEPPISVLEGMVTLRLHLDDCGADNAPLKIALGSHRLGRVPAAEVADRAEHLPVLECLASAGDVWAYSTPILHASERSQRMGRRRVLQVDYAAGELPGGLNWYGIAK</sequence>
<dbReference type="Gene3D" id="2.60.120.620">
    <property type="entry name" value="q2cbj1_9rhob like domain"/>
    <property type="match status" value="1"/>
</dbReference>
<dbReference type="RefSeq" id="WP_126421056.1">
    <property type="nucleotide sequence ID" value="NZ_AP018827.1"/>
</dbReference>
<name>A0A3G9G8G5_9CAUL</name>
<dbReference type="Pfam" id="PF05721">
    <property type="entry name" value="PhyH"/>
    <property type="match status" value="1"/>
</dbReference>
<organism evidence="2 3">
    <name type="scientific">Asticcacaulis excentricus</name>
    <dbReference type="NCBI Taxonomy" id="78587"/>
    <lineage>
        <taxon>Bacteria</taxon>
        <taxon>Pseudomonadati</taxon>
        <taxon>Pseudomonadota</taxon>
        <taxon>Alphaproteobacteria</taxon>
        <taxon>Caulobacterales</taxon>
        <taxon>Caulobacteraceae</taxon>
        <taxon>Asticcacaulis</taxon>
    </lineage>
</organism>
<dbReference type="EMBL" id="AP018827">
    <property type="protein sequence ID" value="BBF80619.1"/>
    <property type="molecule type" value="Genomic_DNA"/>
</dbReference>
<evidence type="ECO:0000313" key="2">
    <source>
        <dbReference type="EMBL" id="BBF80619.1"/>
    </source>
</evidence>
<dbReference type="AlphaFoldDB" id="A0A3G9G8G5"/>
<dbReference type="OrthoDB" id="9791262at2"/>
<dbReference type="PANTHER" id="PTHR20883:SF48">
    <property type="entry name" value="ECTOINE DIOXYGENASE"/>
    <property type="match status" value="1"/>
</dbReference>
<dbReference type="GO" id="GO:0005506">
    <property type="term" value="F:iron ion binding"/>
    <property type="evidence" value="ECO:0007669"/>
    <property type="project" value="UniProtKB-ARBA"/>
</dbReference>
<protein>
    <recommendedName>
        <fullName evidence="4">Phytanoyl-CoA dioxygenase</fullName>
    </recommendedName>
</protein>